<accession>A0A0F9EBJ8</accession>
<name>A0A0F9EBJ8_9ZZZZ</name>
<feature type="non-terminal residue" evidence="1">
    <location>
        <position position="284"/>
    </location>
</feature>
<comment type="caution">
    <text evidence="1">The sequence shown here is derived from an EMBL/GenBank/DDBJ whole genome shotgun (WGS) entry which is preliminary data.</text>
</comment>
<gene>
    <name evidence="1" type="ORF">LCGC14_2173450</name>
</gene>
<protein>
    <submittedName>
        <fullName evidence="1">Uncharacterized protein</fullName>
    </submittedName>
</protein>
<dbReference type="AlphaFoldDB" id="A0A0F9EBJ8"/>
<sequence length="284" mass="32114">MKILAHDKGKGVDSYGKGEHRWNVNWLDFLEKEGHDVRKGRSNTRQSFDFYMDAPDICQTLAGRHQKHMHLNFSGCSLDLLNWPCYKNGELYVALPYRRGYERALKFWKDDNVVQPLFMPTCYPDYLLPKDRRPSWERPNITAALKDPFCKAYTDSRPAVADNVIWCLRAISKLADTEDFVFNIIQHNDMCIGHKDYTEEAGRIIVKDLFLLPSVFVGGGAFGAAQKILSRGKITSKLFKIVGGVLGITFVGVTTFSITKAPTKEEKLKIGTRAGLEAIAFITG</sequence>
<reference evidence="1" key="1">
    <citation type="journal article" date="2015" name="Nature">
        <title>Complex archaea that bridge the gap between prokaryotes and eukaryotes.</title>
        <authorList>
            <person name="Spang A."/>
            <person name="Saw J.H."/>
            <person name="Jorgensen S.L."/>
            <person name="Zaremba-Niedzwiedzka K."/>
            <person name="Martijn J."/>
            <person name="Lind A.E."/>
            <person name="van Eijk R."/>
            <person name="Schleper C."/>
            <person name="Guy L."/>
            <person name="Ettema T.J."/>
        </authorList>
    </citation>
    <scope>NUCLEOTIDE SEQUENCE</scope>
</reference>
<proteinExistence type="predicted"/>
<evidence type="ECO:0000313" key="1">
    <source>
        <dbReference type="EMBL" id="KKL63601.1"/>
    </source>
</evidence>
<organism evidence="1">
    <name type="scientific">marine sediment metagenome</name>
    <dbReference type="NCBI Taxonomy" id="412755"/>
    <lineage>
        <taxon>unclassified sequences</taxon>
        <taxon>metagenomes</taxon>
        <taxon>ecological metagenomes</taxon>
    </lineage>
</organism>
<dbReference type="EMBL" id="LAZR01028110">
    <property type="protein sequence ID" value="KKL63601.1"/>
    <property type="molecule type" value="Genomic_DNA"/>
</dbReference>